<feature type="region of interest" description="Disordered" evidence="1">
    <location>
        <begin position="110"/>
        <end position="190"/>
    </location>
</feature>
<dbReference type="EMBL" id="CYKH01000622">
    <property type="protein sequence ID" value="CUG06993.1"/>
    <property type="molecule type" value="Genomic_DNA"/>
</dbReference>
<reference evidence="3" key="1">
    <citation type="submission" date="2015-09" db="EMBL/GenBank/DDBJ databases">
        <authorList>
            <consortium name="Pathogen Informatics"/>
        </authorList>
    </citation>
    <scope>NUCLEOTIDE SEQUENCE [LARGE SCALE GENOMIC DNA]</scope>
    <source>
        <strain evidence="3">Lake Konstanz</strain>
    </source>
</reference>
<proteinExistence type="predicted"/>
<feature type="compositionally biased region" description="Low complexity" evidence="1">
    <location>
        <begin position="405"/>
        <end position="432"/>
    </location>
</feature>
<dbReference type="AlphaFoldDB" id="A0A0S4IZ97"/>
<evidence type="ECO:0000256" key="1">
    <source>
        <dbReference type="SAM" id="MobiDB-lite"/>
    </source>
</evidence>
<accession>A0A0S4IZ97</accession>
<feature type="compositionally biased region" description="Polar residues" evidence="1">
    <location>
        <begin position="114"/>
        <end position="137"/>
    </location>
</feature>
<organism evidence="2 3">
    <name type="scientific">Bodo saltans</name>
    <name type="common">Flagellated protozoan</name>
    <dbReference type="NCBI Taxonomy" id="75058"/>
    <lineage>
        <taxon>Eukaryota</taxon>
        <taxon>Discoba</taxon>
        <taxon>Euglenozoa</taxon>
        <taxon>Kinetoplastea</taxon>
        <taxon>Metakinetoplastina</taxon>
        <taxon>Eubodonida</taxon>
        <taxon>Bodonidae</taxon>
        <taxon>Bodo</taxon>
    </lineage>
</organism>
<feature type="region of interest" description="Disordered" evidence="1">
    <location>
        <begin position="392"/>
        <end position="434"/>
    </location>
</feature>
<gene>
    <name evidence="2" type="ORF">BSAL_73545</name>
</gene>
<dbReference type="Proteomes" id="UP000051952">
    <property type="component" value="Unassembled WGS sequence"/>
</dbReference>
<protein>
    <submittedName>
        <fullName evidence="2">Uncharacterized protein</fullName>
    </submittedName>
</protein>
<evidence type="ECO:0000313" key="3">
    <source>
        <dbReference type="Proteomes" id="UP000051952"/>
    </source>
</evidence>
<dbReference type="VEuPathDB" id="TriTrypDB:BSAL_73545"/>
<evidence type="ECO:0000313" key="2">
    <source>
        <dbReference type="EMBL" id="CUG06993.1"/>
    </source>
</evidence>
<name>A0A0S4IZ97_BODSA</name>
<feature type="compositionally biased region" description="Polar residues" evidence="1">
    <location>
        <begin position="158"/>
        <end position="169"/>
    </location>
</feature>
<sequence length="516" mass="55724">MYNGAALLPPPQSGYYQQQQHAPPLFVAPPYPTASSPPPQQEHAPEALSLGFDEFPSPLHASDLVLLEKEIFRLTKAQKSLTQALFFYKKHGDKARGDVAVAEKKLQEFDETDPATTTSSSAGQVMVDSATTTTTSAKRPREDTASSSLGTLIHHETSAQVGGETSTPETSAPVPSVASSPTTDSGRPRRRFTQSAALLAGMQKMIAANQKRDVASGIGGDAIRQDRERMAKEARRNTLVDILNIAKGNAAKAAKAVRELQEKMDPVRGRLATLSSILDTAEVQEADYTSSFFLRCCDNGATHNDDVSCEKNVDDDAEKTNKDILGVLKSVVYVQPARHNDTTREVIRQQLYAMLDSYLAFRAIIDPILSGIKDARDAFLEKRRRQLAEAQELEEQNGAKNWGHRSSSSSSSSAAPYYSRGSSSTSASSSSSLPFIPMSPEEASCILRDSNSSATAYAGRRIGGPTVDAGGHQSLQQTTVLPTHEDAAAAPVVPEKQTELEWSVYESAMAALDDFE</sequence>
<feature type="compositionally biased region" description="Low complexity" evidence="1">
    <location>
        <begin position="170"/>
        <end position="183"/>
    </location>
</feature>
<keyword evidence="3" id="KW-1185">Reference proteome</keyword>